<evidence type="ECO:0000313" key="1">
    <source>
        <dbReference type="EMBL" id="TWI21580.1"/>
    </source>
</evidence>
<dbReference type="PROSITE" id="PS51257">
    <property type="entry name" value="PROKAR_LIPOPROTEIN"/>
    <property type="match status" value="1"/>
</dbReference>
<organism evidence="1 2">
    <name type="scientific">Sphingobacterium siyangense</name>
    <dbReference type="NCBI Taxonomy" id="459529"/>
    <lineage>
        <taxon>Bacteria</taxon>
        <taxon>Pseudomonadati</taxon>
        <taxon>Bacteroidota</taxon>
        <taxon>Sphingobacteriia</taxon>
        <taxon>Sphingobacteriales</taxon>
        <taxon>Sphingobacteriaceae</taxon>
        <taxon>Sphingobacterium</taxon>
    </lineage>
</organism>
<dbReference type="SUPFAM" id="SSF50969">
    <property type="entry name" value="YVTN repeat-like/Quinoprotein amine dehydrogenase"/>
    <property type="match status" value="1"/>
</dbReference>
<accession>A0A562MP01</accession>
<dbReference type="AlphaFoldDB" id="A0A562MP01"/>
<dbReference type="InterPro" id="IPR011044">
    <property type="entry name" value="Quino_amine_DH_bsu"/>
</dbReference>
<evidence type="ECO:0000313" key="2">
    <source>
        <dbReference type="Proteomes" id="UP000315908"/>
    </source>
</evidence>
<comment type="caution">
    <text evidence="1">The sequence shown here is derived from an EMBL/GenBank/DDBJ whole genome shotgun (WGS) entry which is preliminary data.</text>
</comment>
<gene>
    <name evidence="1" type="ORF">IQ31_01712</name>
</gene>
<dbReference type="EMBL" id="VLKR01000007">
    <property type="protein sequence ID" value="TWI21580.1"/>
    <property type="molecule type" value="Genomic_DNA"/>
</dbReference>
<reference evidence="1 2" key="1">
    <citation type="journal article" date="2015" name="Stand. Genomic Sci.">
        <title>Genomic Encyclopedia of Bacterial and Archaeal Type Strains, Phase III: the genomes of soil and plant-associated and newly described type strains.</title>
        <authorList>
            <person name="Whitman W.B."/>
            <person name="Woyke T."/>
            <person name="Klenk H.P."/>
            <person name="Zhou Y."/>
            <person name="Lilburn T.G."/>
            <person name="Beck B.J."/>
            <person name="De Vos P."/>
            <person name="Vandamme P."/>
            <person name="Eisen J.A."/>
            <person name="Garrity G."/>
            <person name="Hugenholtz P."/>
            <person name="Kyrpides N.C."/>
        </authorList>
    </citation>
    <scope>NUCLEOTIDE SEQUENCE [LARGE SCALE GENOMIC DNA]</scope>
    <source>
        <strain evidence="1 2">CGMCC 1.6855</strain>
    </source>
</reference>
<dbReference type="Pfam" id="PF08309">
    <property type="entry name" value="LVIVD"/>
    <property type="match status" value="1"/>
</dbReference>
<proteinExistence type="predicted"/>
<sequence>MKQKFYLPLLALSLTTIISCNKNNDTIDDPKNNQSVVIDNNASQLNARLDHQNAGLLPLSNLLASGKRAANGSTVTATQNPDFSLALVAQVAPPDYEGNKLRATHVAVSGNYAYVSYNTEGDRYLGGVDVIDISDINNPRLIVNAKLPNIDISSLAVDGNSLLLAGAADEGVLAKMTSPAVLIVLPLQNGLPTDAYRYTGLPSYVATDVTFNNESQYAVSGNAGAISKINKSSGAIEKSVTIADLLSVRTYQNQVYVLSGTQGIKVVSNNLDPVKTINVSQNPSSAKRTIDFYSSYLLASEGAQGLGIYNINTGALDKRISIPVSPDDSNMDPEDIVTNAVSTNDKRVFVANGGAGIAAYQFDTQNNFNYIGSASFNAIDNSSSNFVISRDNYVFVATGKGGLKILKLIDLKPTTPSCNGTYPAFTGSTQGDLNVNNEASYSDTKTFASNVNINRNFNWCGTLNINGNSVNINSGVFNMYGSIALKQNINVNSTMNLVGSGVIGGTFTVNGSGILSVTGSLSQGTVVSKSTSFINGKMVIDGEVVVYGNLTINGSGKVEFANSKSKLIVYGSLTNWGSVTNGTITQVK</sequence>
<dbReference type="Proteomes" id="UP000315908">
    <property type="component" value="Unassembled WGS sequence"/>
</dbReference>
<name>A0A562MP01_9SPHI</name>
<dbReference type="InterPro" id="IPR013211">
    <property type="entry name" value="LVIVD"/>
</dbReference>
<dbReference type="OrthoDB" id="814028at2"/>
<dbReference type="RefSeq" id="WP_145327722.1">
    <property type="nucleotide sequence ID" value="NZ_VLKR01000007.1"/>
</dbReference>
<protein>
    <submittedName>
        <fullName evidence="1">LVIVD repeat-containing protein</fullName>
    </submittedName>
</protein>